<name>A0A5J4SZW0_9ZZZZ</name>
<dbReference type="Pfam" id="PF13936">
    <property type="entry name" value="HTH_38"/>
    <property type="match status" value="1"/>
</dbReference>
<dbReference type="InterPro" id="IPR025246">
    <property type="entry name" value="IS30-like_HTH"/>
</dbReference>
<gene>
    <name evidence="3" type="ORF">EZS27_000921</name>
</gene>
<evidence type="ECO:0000256" key="1">
    <source>
        <dbReference type="ARBA" id="ARBA00023172"/>
    </source>
</evidence>
<evidence type="ECO:0000313" key="3">
    <source>
        <dbReference type="EMBL" id="KAA6351796.1"/>
    </source>
</evidence>
<dbReference type="Gene3D" id="3.30.420.10">
    <property type="entry name" value="Ribonuclease H-like superfamily/Ribonuclease H"/>
    <property type="match status" value="1"/>
</dbReference>
<comment type="caution">
    <text evidence="3">The sequence shown here is derived from an EMBL/GenBank/DDBJ whole genome shotgun (WGS) entry which is preliminary data.</text>
</comment>
<accession>A0A5J4SZW0</accession>
<dbReference type="GO" id="GO:0006310">
    <property type="term" value="P:DNA recombination"/>
    <property type="evidence" value="ECO:0007669"/>
    <property type="project" value="UniProtKB-KW"/>
</dbReference>
<dbReference type="InterPro" id="IPR001584">
    <property type="entry name" value="Integrase_cat-core"/>
</dbReference>
<dbReference type="NCBIfam" id="NF033563">
    <property type="entry name" value="transpos_IS30"/>
    <property type="match status" value="1"/>
</dbReference>
<dbReference type="GO" id="GO:0005829">
    <property type="term" value="C:cytosol"/>
    <property type="evidence" value="ECO:0007669"/>
    <property type="project" value="TreeGrafter"/>
</dbReference>
<dbReference type="GO" id="GO:0004803">
    <property type="term" value="F:transposase activity"/>
    <property type="evidence" value="ECO:0007669"/>
    <property type="project" value="TreeGrafter"/>
</dbReference>
<dbReference type="AlphaFoldDB" id="A0A5J4SZW0"/>
<dbReference type="PROSITE" id="PS50994">
    <property type="entry name" value="INTEGRASE"/>
    <property type="match status" value="1"/>
</dbReference>
<dbReference type="InterPro" id="IPR051917">
    <property type="entry name" value="Transposase-Integrase"/>
</dbReference>
<dbReference type="InterPro" id="IPR053392">
    <property type="entry name" value="Transposase_IS30-like"/>
</dbReference>
<dbReference type="PANTHER" id="PTHR10948">
    <property type="entry name" value="TRANSPOSASE"/>
    <property type="match status" value="1"/>
</dbReference>
<reference evidence="3" key="1">
    <citation type="submission" date="2019-03" db="EMBL/GenBank/DDBJ databases">
        <title>Single cell metagenomics reveals metabolic interactions within the superorganism composed of flagellate Streblomastix strix and complex community of Bacteroidetes bacteria on its surface.</title>
        <authorList>
            <person name="Treitli S.C."/>
            <person name="Kolisko M."/>
            <person name="Husnik F."/>
            <person name="Keeling P."/>
            <person name="Hampl V."/>
        </authorList>
    </citation>
    <scope>NUCLEOTIDE SEQUENCE</scope>
    <source>
        <strain evidence="3">STM</strain>
    </source>
</reference>
<dbReference type="PANTHER" id="PTHR10948:SF23">
    <property type="entry name" value="TRANSPOSASE INSI FOR INSERTION SEQUENCE ELEMENT IS30A-RELATED"/>
    <property type="match status" value="1"/>
</dbReference>
<dbReference type="GO" id="GO:0003676">
    <property type="term" value="F:nucleic acid binding"/>
    <property type="evidence" value="ECO:0007669"/>
    <property type="project" value="InterPro"/>
</dbReference>
<dbReference type="GO" id="GO:0015074">
    <property type="term" value="P:DNA integration"/>
    <property type="evidence" value="ECO:0007669"/>
    <property type="project" value="InterPro"/>
</dbReference>
<dbReference type="EMBL" id="SNRY01000009">
    <property type="protein sequence ID" value="KAA6351796.1"/>
    <property type="molecule type" value="Genomic_DNA"/>
</dbReference>
<evidence type="ECO:0000259" key="2">
    <source>
        <dbReference type="PROSITE" id="PS50994"/>
    </source>
</evidence>
<keyword evidence="1" id="KW-0233">DNA recombination</keyword>
<feature type="domain" description="Integrase catalytic" evidence="2">
    <location>
        <begin position="156"/>
        <end position="318"/>
    </location>
</feature>
<proteinExistence type="predicted"/>
<organism evidence="3">
    <name type="scientific">termite gut metagenome</name>
    <dbReference type="NCBI Taxonomy" id="433724"/>
    <lineage>
        <taxon>unclassified sequences</taxon>
        <taxon>metagenomes</taxon>
        <taxon>organismal metagenomes</taxon>
    </lineage>
</organism>
<sequence>MDKNKKHLTREQRYQIEALLVAKKSQKEIALILGKDPSVVSRELRRNSHKRGYSARIAQMYVDERKERFKQKRKFTEPIKRKIIRELTGEQWSPEQIVGKARKEGQSMVSHERIYQFIREDKASWGVLYKNLRHRLKHRKRVVGGKKVVIPDKVSIEQRPEIINQKQRFGDWEIDTIVGKENKGAILTVTERKTGFLLMKKLPQGKNAKSLAKELYLLLLPYKDHVHSITSDNGTEFYEHKWIAQKLNAHYFFAHPYSSWERGLNEYTNKLIRQYVPKKQTFNNYNDDKIKNIQLKINRRPRKKLNFEEPVSMFYKMVNNKVAFNN</sequence>
<protein>
    <recommendedName>
        <fullName evidence="2">Integrase catalytic domain-containing protein</fullName>
    </recommendedName>
</protein>
<dbReference type="GO" id="GO:0032196">
    <property type="term" value="P:transposition"/>
    <property type="evidence" value="ECO:0007669"/>
    <property type="project" value="TreeGrafter"/>
</dbReference>
<dbReference type="InterPro" id="IPR012337">
    <property type="entry name" value="RNaseH-like_sf"/>
</dbReference>
<dbReference type="InterPro" id="IPR036397">
    <property type="entry name" value="RNaseH_sf"/>
</dbReference>
<dbReference type="SUPFAM" id="SSF53098">
    <property type="entry name" value="Ribonuclease H-like"/>
    <property type="match status" value="1"/>
</dbReference>